<keyword evidence="10 12" id="KW-0472">Membrane</keyword>
<keyword evidence="4 12" id="KW-0812">Transmembrane</keyword>
<keyword evidence="6" id="KW-0851">Voltage-gated channel</keyword>
<proteinExistence type="predicted"/>
<feature type="transmembrane region" description="Helical" evidence="12">
    <location>
        <begin position="223"/>
        <end position="245"/>
    </location>
</feature>
<feature type="transmembrane region" description="Helical" evidence="12">
    <location>
        <begin position="98"/>
        <end position="118"/>
    </location>
</feature>
<evidence type="ECO:0000256" key="10">
    <source>
        <dbReference type="ARBA" id="ARBA00023136"/>
    </source>
</evidence>
<name>A0ABP9DVN2_9GAMM</name>
<evidence type="ECO:0000256" key="6">
    <source>
        <dbReference type="ARBA" id="ARBA00022882"/>
    </source>
</evidence>
<keyword evidence="3" id="KW-0633">Potassium transport</keyword>
<dbReference type="InterPro" id="IPR005821">
    <property type="entry name" value="Ion_trans_dom"/>
</dbReference>
<dbReference type="PANTHER" id="PTHR11537">
    <property type="entry name" value="VOLTAGE-GATED POTASSIUM CHANNEL"/>
    <property type="match status" value="1"/>
</dbReference>
<dbReference type="EMBL" id="BAABJY010000001">
    <property type="protein sequence ID" value="GAA4859632.1"/>
    <property type="molecule type" value="Genomic_DNA"/>
</dbReference>
<evidence type="ECO:0000256" key="9">
    <source>
        <dbReference type="ARBA" id="ARBA00023065"/>
    </source>
</evidence>
<keyword evidence="15" id="KW-1185">Reference proteome</keyword>
<evidence type="ECO:0000256" key="11">
    <source>
        <dbReference type="ARBA" id="ARBA00023303"/>
    </source>
</evidence>
<evidence type="ECO:0000259" key="13">
    <source>
        <dbReference type="Pfam" id="PF00520"/>
    </source>
</evidence>
<dbReference type="InterPro" id="IPR028325">
    <property type="entry name" value="VG_K_chnl"/>
</dbReference>
<evidence type="ECO:0000256" key="2">
    <source>
        <dbReference type="ARBA" id="ARBA00022448"/>
    </source>
</evidence>
<reference evidence="15" key="1">
    <citation type="journal article" date="2019" name="Int. J. Syst. Evol. Microbiol.">
        <title>The Global Catalogue of Microorganisms (GCM) 10K type strain sequencing project: providing services to taxonomists for standard genome sequencing and annotation.</title>
        <authorList>
            <consortium name="The Broad Institute Genomics Platform"/>
            <consortium name="The Broad Institute Genome Sequencing Center for Infectious Disease"/>
            <person name="Wu L."/>
            <person name="Ma J."/>
        </authorList>
    </citation>
    <scope>NUCLEOTIDE SEQUENCE [LARGE SCALE GENOMIC DNA]</scope>
    <source>
        <strain evidence="15">JCM 18392</strain>
    </source>
</reference>
<dbReference type="Gene3D" id="1.20.120.350">
    <property type="entry name" value="Voltage-gated potassium channels. Chain C"/>
    <property type="match status" value="1"/>
</dbReference>
<keyword evidence="9" id="KW-0406">Ion transport</keyword>
<keyword evidence="2" id="KW-0813">Transport</keyword>
<comment type="subcellular location">
    <subcellularLocation>
        <location evidence="1">Membrane</location>
        <topology evidence="1">Multi-pass membrane protein</topology>
    </subcellularLocation>
</comment>
<keyword evidence="8 12" id="KW-1133">Transmembrane helix</keyword>
<dbReference type="Pfam" id="PF00520">
    <property type="entry name" value="Ion_trans"/>
    <property type="match status" value="1"/>
</dbReference>
<evidence type="ECO:0000256" key="8">
    <source>
        <dbReference type="ARBA" id="ARBA00022989"/>
    </source>
</evidence>
<evidence type="ECO:0000256" key="12">
    <source>
        <dbReference type="SAM" id="Phobius"/>
    </source>
</evidence>
<evidence type="ECO:0000256" key="3">
    <source>
        <dbReference type="ARBA" id="ARBA00022538"/>
    </source>
</evidence>
<evidence type="ECO:0000256" key="1">
    <source>
        <dbReference type="ARBA" id="ARBA00004141"/>
    </source>
</evidence>
<feature type="domain" description="Ion transport" evidence="13">
    <location>
        <begin position="37"/>
        <end position="245"/>
    </location>
</feature>
<accession>A0ABP9DVN2</accession>
<feature type="transmembrane region" description="Helical" evidence="12">
    <location>
        <begin position="164"/>
        <end position="185"/>
    </location>
</feature>
<evidence type="ECO:0000313" key="15">
    <source>
        <dbReference type="Proteomes" id="UP001501323"/>
    </source>
</evidence>
<comment type="caution">
    <text evidence="14">The sequence shown here is derived from an EMBL/GenBank/DDBJ whole genome shotgun (WGS) entry which is preliminary data.</text>
</comment>
<organism evidence="14 15">
    <name type="scientific">Luteimonas vadosa</name>
    <dbReference type="NCBI Taxonomy" id="1165507"/>
    <lineage>
        <taxon>Bacteria</taxon>
        <taxon>Pseudomonadati</taxon>
        <taxon>Pseudomonadota</taxon>
        <taxon>Gammaproteobacteria</taxon>
        <taxon>Lysobacterales</taxon>
        <taxon>Lysobacteraceae</taxon>
        <taxon>Luteimonas</taxon>
    </lineage>
</organism>
<keyword evidence="7" id="KW-0630">Potassium</keyword>
<evidence type="ECO:0000256" key="5">
    <source>
        <dbReference type="ARBA" id="ARBA00022826"/>
    </source>
</evidence>
<dbReference type="Gene3D" id="1.10.287.70">
    <property type="match status" value="1"/>
</dbReference>
<dbReference type="Proteomes" id="UP001501323">
    <property type="component" value="Unassembled WGS sequence"/>
</dbReference>
<feature type="transmembrane region" description="Helical" evidence="12">
    <location>
        <begin position="38"/>
        <end position="56"/>
    </location>
</feature>
<feature type="transmembrane region" description="Helical" evidence="12">
    <location>
        <begin position="191"/>
        <end position="211"/>
    </location>
</feature>
<dbReference type="SUPFAM" id="SSF81324">
    <property type="entry name" value="Voltage-gated potassium channels"/>
    <property type="match status" value="1"/>
</dbReference>
<dbReference type="RefSeq" id="WP_345294336.1">
    <property type="nucleotide sequence ID" value="NZ_BAABJY010000001.1"/>
</dbReference>
<feature type="transmembrane region" description="Helical" evidence="12">
    <location>
        <begin position="68"/>
        <end position="86"/>
    </location>
</feature>
<evidence type="ECO:0000256" key="7">
    <source>
        <dbReference type="ARBA" id="ARBA00022958"/>
    </source>
</evidence>
<dbReference type="PRINTS" id="PR00169">
    <property type="entry name" value="KCHANNEL"/>
</dbReference>
<dbReference type="InterPro" id="IPR027359">
    <property type="entry name" value="Volt_channel_dom_sf"/>
</dbReference>
<evidence type="ECO:0000313" key="14">
    <source>
        <dbReference type="EMBL" id="GAA4859632.1"/>
    </source>
</evidence>
<evidence type="ECO:0000256" key="4">
    <source>
        <dbReference type="ARBA" id="ARBA00022692"/>
    </source>
</evidence>
<protein>
    <submittedName>
        <fullName evidence="14">Ion transporter</fullName>
    </submittedName>
</protein>
<gene>
    <name evidence="14" type="ORF">GCM10023332_09480</name>
</gene>
<keyword evidence="11" id="KW-0407">Ion channel</keyword>
<sequence>MSSSSKFLEPDYLPRKHDGWQARWFNIIFHHEQGPSKTFDLALIVAILLSVTVVILDSEPGLHASYASLFYVIEWGFTLLFTAEYAMRMYLVRQPLRYAKSFFGIIDLLSILPTYLSLLFVGSQYLLIVRVLRVLRVFRILKLVEYSSEAGILIGSLLRSRRKIMVFIYAVLTVVLIFGAVMFLIEGPDAGFTSIPIGMYWAIVTMATVGYGDIVPVTPIGRFLTSILVLIGYSIIAVPTGIYTAELASTLRPKRRSVRCVECGLIDHEADSWHCRRCGRGLPE</sequence>
<keyword evidence="5" id="KW-0631">Potassium channel</keyword>
<dbReference type="PANTHER" id="PTHR11537:SF254">
    <property type="entry name" value="POTASSIUM VOLTAGE-GATED CHANNEL PROTEIN SHAB"/>
    <property type="match status" value="1"/>
</dbReference>